<dbReference type="AlphaFoldDB" id="A0A6I3NGX9"/>
<accession>A0A6I3NGX9</accession>
<dbReference type="EMBL" id="WMQV01000051">
    <property type="protein sequence ID" value="MTL95506.1"/>
    <property type="molecule type" value="Genomic_DNA"/>
</dbReference>
<evidence type="ECO:0000313" key="1">
    <source>
        <dbReference type="EMBL" id="MTL95506.1"/>
    </source>
</evidence>
<name>A0A6I3NGX9_9FIRM</name>
<gene>
    <name evidence="1" type="ORF">GMA64_13310</name>
</gene>
<sequence>MKIWKLEQLKQETNVDEMVLAKAEEILKVLNVHYGDDRLVTDLGGYILLDIEEIHTFITQHSTLIPEYIESFEGRDSNQYVEVLFMLSSDDHVVLYLLKETLDKDYPTLVKQYEAGLSTLN</sequence>
<proteinExistence type="predicted"/>
<organism evidence="1">
    <name type="scientific">Turicibacter sanguinis</name>
    <dbReference type="NCBI Taxonomy" id="154288"/>
    <lineage>
        <taxon>Bacteria</taxon>
        <taxon>Bacillati</taxon>
        <taxon>Bacillota</taxon>
        <taxon>Erysipelotrichia</taxon>
        <taxon>Erysipelotrichales</taxon>
        <taxon>Turicibacteraceae</taxon>
        <taxon>Turicibacter</taxon>
    </lineage>
</organism>
<protein>
    <submittedName>
        <fullName evidence="1">Uncharacterized protein</fullName>
    </submittedName>
</protein>
<comment type="caution">
    <text evidence="1">The sequence shown here is derived from an EMBL/GenBank/DDBJ whole genome shotgun (WGS) entry which is preliminary data.</text>
</comment>
<reference evidence="1" key="1">
    <citation type="journal article" date="2019" name="Nat. Med.">
        <title>A library of human gut bacterial isolates paired with longitudinal multiomics data enables mechanistic microbiome research.</title>
        <authorList>
            <person name="Poyet M."/>
            <person name="Groussin M."/>
            <person name="Gibbons S.M."/>
            <person name="Avila-Pacheco J."/>
            <person name="Jiang X."/>
            <person name="Kearney S.M."/>
            <person name="Perrotta A.R."/>
            <person name="Berdy B."/>
            <person name="Zhao S."/>
            <person name="Lieberman T.D."/>
            <person name="Swanson P.K."/>
            <person name="Smith M."/>
            <person name="Roesemann S."/>
            <person name="Alexander J.E."/>
            <person name="Rich S.A."/>
            <person name="Livny J."/>
            <person name="Vlamakis H."/>
            <person name="Clish C."/>
            <person name="Bullock K."/>
            <person name="Deik A."/>
            <person name="Scott J."/>
            <person name="Pierce K.A."/>
            <person name="Xavier R.J."/>
            <person name="Alm E.J."/>
        </authorList>
    </citation>
    <scope>NUCLEOTIDE SEQUENCE</scope>
    <source>
        <strain evidence="1">BIOML-A179</strain>
    </source>
</reference>
<dbReference type="RefSeq" id="WP_129821774.1">
    <property type="nucleotide sequence ID" value="NZ_RCYV01000029.1"/>
</dbReference>